<dbReference type="Proteomes" id="UP000245449">
    <property type="component" value="Unassembled WGS sequence"/>
</dbReference>
<keyword evidence="3" id="KW-1185">Reference proteome</keyword>
<keyword evidence="1" id="KW-0732">Signal</keyword>
<dbReference type="AlphaFoldDB" id="A0A2U1JFT3"/>
<evidence type="ECO:0000313" key="2">
    <source>
        <dbReference type="EMBL" id="PWA04002.1"/>
    </source>
</evidence>
<dbReference type="RefSeq" id="WP_116725850.1">
    <property type="nucleotide sequence ID" value="NZ_QCZI01000022.1"/>
</dbReference>
<evidence type="ECO:0008006" key="4">
    <source>
        <dbReference type="Google" id="ProtNLM"/>
    </source>
</evidence>
<feature type="signal peptide" evidence="1">
    <location>
        <begin position="1"/>
        <end position="20"/>
    </location>
</feature>
<accession>A0A2U1JFT3</accession>
<proteinExistence type="predicted"/>
<protein>
    <recommendedName>
        <fullName evidence="4">DUF1579 domain-containing protein</fullName>
    </recommendedName>
</protein>
<organism evidence="2 3">
    <name type="scientific">Flavobacterium psychrotolerans</name>
    <dbReference type="NCBI Taxonomy" id="2169410"/>
    <lineage>
        <taxon>Bacteria</taxon>
        <taxon>Pseudomonadati</taxon>
        <taxon>Bacteroidota</taxon>
        <taxon>Flavobacteriia</taxon>
        <taxon>Flavobacteriales</taxon>
        <taxon>Flavobacteriaceae</taxon>
        <taxon>Flavobacterium</taxon>
    </lineage>
</organism>
<sequence>MKKIFLLTVFMVAYSVNLQAQGASKEEMMKSWQAYMTPGEVHKMLNKYNGVWSEEVTMWMDPSAPPTKSKAKASNRMIFGGRYQESKHVGTMDGKLFEGMSILGYDNAKKMFQSTWIDNMGTGIMYMEGTWDEASKTIHFKGTCVNPSNGQDMMVREEYMIIDNNNHKLAMYMTMPGQPEMKSMEIMLKRMGKMPSKK</sequence>
<feature type="chain" id="PRO_5015614341" description="DUF1579 domain-containing protein" evidence="1">
    <location>
        <begin position="21"/>
        <end position="198"/>
    </location>
</feature>
<dbReference type="Pfam" id="PF07617">
    <property type="entry name" value="DUF1579"/>
    <property type="match status" value="1"/>
</dbReference>
<dbReference type="EMBL" id="QCZI01000022">
    <property type="protein sequence ID" value="PWA04002.1"/>
    <property type="molecule type" value="Genomic_DNA"/>
</dbReference>
<dbReference type="OrthoDB" id="277821at2"/>
<gene>
    <name evidence="2" type="ORF">DB895_13250</name>
</gene>
<evidence type="ECO:0000313" key="3">
    <source>
        <dbReference type="Proteomes" id="UP000245449"/>
    </source>
</evidence>
<name>A0A2U1JFT3_9FLAO</name>
<reference evidence="2 3" key="1">
    <citation type="submission" date="2018-04" db="EMBL/GenBank/DDBJ databases">
        <title>Flavobacterium sp. nov., isolated from glacier ice.</title>
        <authorList>
            <person name="Liu Q."/>
            <person name="Xin Y.-H."/>
        </authorList>
    </citation>
    <scope>NUCLEOTIDE SEQUENCE [LARGE SCALE GENOMIC DNA]</scope>
    <source>
        <strain evidence="2 3">RB1R5</strain>
    </source>
</reference>
<dbReference type="InterPro" id="IPR011473">
    <property type="entry name" value="DUF1579"/>
</dbReference>
<evidence type="ECO:0000256" key="1">
    <source>
        <dbReference type="SAM" id="SignalP"/>
    </source>
</evidence>
<comment type="caution">
    <text evidence="2">The sequence shown here is derived from an EMBL/GenBank/DDBJ whole genome shotgun (WGS) entry which is preliminary data.</text>
</comment>